<dbReference type="PANTHER" id="PTHR11113">
    <property type="entry name" value="N-ACETYLGLUCOSAMINE-6-PHOSPHATE DEACETYLASE"/>
    <property type="match status" value="1"/>
</dbReference>
<feature type="domain" description="Adenine deaminase C-terminal" evidence="10">
    <location>
        <begin position="405"/>
        <end position="570"/>
    </location>
</feature>
<protein>
    <recommendedName>
        <fullName evidence="7 8">Adenine deaminase</fullName>
        <shortName evidence="8">Adenase</shortName>
        <shortName evidence="8">Adenine aminase</shortName>
        <ecNumber evidence="3 8">3.5.4.2</ecNumber>
    </recommendedName>
</protein>
<evidence type="ECO:0000259" key="10">
    <source>
        <dbReference type="Pfam" id="PF13382"/>
    </source>
</evidence>
<dbReference type="InterPro" id="IPR011059">
    <property type="entry name" value="Metal-dep_hydrolase_composite"/>
</dbReference>
<evidence type="ECO:0000256" key="3">
    <source>
        <dbReference type="ARBA" id="ARBA00012782"/>
    </source>
</evidence>
<proteinExistence type="inferred from homology"/>
<comment type="cofactor">
    <cofactor evidence="1 8">
        <name>Mn(2+)</name>
        <dbReference type="ChEBI" id="CHEBI:29035"/>
    </cofactor>
</comment>
<evidence type="ECO:0000256" key="2">
    <source>
        <dbReference type="ARBA" id="ARBA00006773"/>
    </source>
</evidence>
<dbReference type="PANTHER" id="PTHR11113:SF2">
    <property type="entry name" value="ADENINE DEAMINASE"/>
    <property type="match status" value="1"/>
</dbReference>
<evidence type="ECO:0000256" key="8">
    <source>
        <dbReference type="HAMAP-Rule" id="MF_01518"/>
    </source>
</evidence>
<dbReference type="InterPro" id="IPR006680">
    <property type="entry name" value="Amidohydro-rel"/>
</dbReference>
<dbReference type="InterPro" id="IPR032466">
    <property type="entry name" value="Metal_Hydrolase"/>
</dbReference>
<evidence type="ECO:0000313" key="12">
    <source>
        <dbReference type="Proteomes" id="UP000593626"/>
    </source>
</evidence>
<comment type="similarity">
    <text evidence="2 8">Belongs to the metallo-dependent hydrolases superfamily. Adenine deaminase family.</text>
</comment>
<dbReference type="SUPFAM" id="SSF51556">
    <property type="entry name" value="Metallo-dependent hydrolases"/>
    <property type="match status" value="1"/>
</dbReference>
<dbReference type="HAMAP" id="MF_01518">
    <property type="entry name" value="Adenine_deamin"/>
    <property type="match status" value="1"/>
</dbReference>
<dbReference type="CDD" id="cd01295">
    <property type="entry name" value="AdeC"/>
    <property type="match status" value="1"/>
</dbReference>
<dbReference type="InterPro" id="IPR006679">
    <property type="entry name" value="Adenine_deam"/>
</dbReference>
<dbReference type="Gene3D" id="3.20.20.140">
    <property type="entry name" value="Metal-dependent hydrolases"/>
    <property type="match status" value="1"/>
</dbReference>
<sequence length="580" mass="62919">MTTMKNLQKRIAVATKRELADLVITNAKVVNVWNGKIQKGSVAIVDGFIAGIGDFQGKNTYDAKGQYLVPGFIDGHVHIESSFVTPSSFSKAVLPHGVTTVITDPHEIANVAGKAGIDFMMEDAKNAKLDIRFGLPSSVPATPFEDNGAKLTATDLYNYYENSSVQGLAEVMDYPAVHHAEEDMIQKIVDAHNAQRTIDGHGAGLSSTALSVYRAVGINTDHEATTMQEAMARIELGFHVMIREGTGAKDLASLLPAITPETSHQFLFCTDDKHIDELVKEGSIDFHIRKSIELGIDPITAIQMATRNAATCFGLKDRGAITPGYRADLVLVDGLHSWMSVKAVWKDGQLVAEDGEYMLLEESPVNHLSTPLPSINIGNFRKEMLTLPMKGCKNANVIGMKHHSLLTEKLHLPVNVGDDVFIPTKDDGLAKIAVVERHHGTNQVGVGIVKGFELKSGALATSVSHDSHNIVSVGMNDDDMKIAIEQVVQQNGGLVLVDNGKVIASVVLDIAGLMSSKPIETVIGELNRLHEALLHFPITQAINPFHQLSFLCLPVIPRIKLTNRGLFDAELMQHIDVPTN</sequence>
<feature type="domain" description="Amidohydrolase-related" evidence="9">
    <location>
        <begin position="67"/>
        <end position="351"/>
    </location>
</feature>
<dbReference type="NCBIfam" id="TIGR01178">
    <property type="entry name" value="ade"/>
    <property type="match status" value="1"/>
</dbReference>
<evidence type="ECO:0000259" key="9">
    <source>
        <dbReference type="Pfam" id="PF01979"/>
    </source>
</evidence>
<dbReference type="EMBL" id="CP049742">
    <property type="protein sequence ID" value="QPC45714.1"/>
    <property type="molecule type" value="Genomic_DNA"/>
</dbReference>
<accession>A0A7S8C960</accession>
<dbReference type="RefSeq" id="WP_239673232.1">
    <property type="nucleotide sequence ID" value="NZ_CP049742.1"/>
</dbReference>
<evidence type="ECO:0000256" key="6">
    <source>
        <dbReference type="ARBA" id="ARBA00047720"/>
    </source>
</evidence>
<name>A0A7S8C960_9BACI</name>
<organism evidence="11 12">
    <name type="scientific">Mangrovibacillus cuniculi</name>
    <dbReference type="NCBI Taxonomy" id="2593652"/>
    <lineage>
        <taxon>Bacteria</taxon>
        <taxon>Bacillati</taxon>
        <taxon>Bacillota</taxon>
        <taxon>Bacilli</taxon>
        <taxon>Bacillales</taxon>
        <taxon>Bacillaceae</taxon>
        <taxon>Mangrovibacillus</taxon>
    </lineage>
</organism>
<dbReference type="GO" id="GO:0000034">
    <property type="term" value="F:adenine deaminase activity"/>
    <property type="evidence" value="ECO:0007669"/>
    <property type="project" value="UniProtKB-UniRule"/>
</dbReference>
<gene>
    <name evidence="8 11" type="primary">ade</name>
    <name evidence="11" type="ORF">G8O30_01375</name>
</gene>
<keyword evidence="4 8" id="KW-0378">Hydrolase</keyword>
<dbReference type="Pfam" id="PF01979">
    <property type="entry name" value="Amidohydro_1"/>
    <property type="match status" value="1"/>
</dbReference>
<dbReference type="AlphaFoldDB" id="A0A7S8C960"/>
<keyword evidence="12" id="KW-1185">Reference proteome</keyword>
<evidence type="ECO:0000256" key="5">
    <source>
        <dbReference type="ARBA" id="ARBA00023211"/>
    </source>
</evidence>
<reference evidence="11 12" key="1">
    <citation type="submission" date="2019-07" db="EMBL/GenBank/DDBJ databases">
        <title>Genome sequence of 2 isolates from Red Sea Mangroves.</title>
        <authorList>
            <person name="Sefrji F."/>
            <person name="Michoud G."/>
            <person name="Merlino G."/>
            <person name="Daffonchio D."/>
        </authorList>
    </citation>
    <scope>NUCLEOTIDE SEQUENCE [LARGE SCALE GENOMIC DNA]</scope>
    <source>
        <strain evidence="11 12">R1DC41</strain>
    </source>
</reference>
<evidence type="ECO:0000313" key="11">
    <source>
        <dbReference type="EMBL" id="QPC45714.1"/>
    </source>
</evidence>
<evidence type="ECO:0000256" key="4">
    <source>
        <dbReference type="ARBA" id="ARBA00022801"/>
    </source>
</evidence>
<keyword evidence="5 8" id="KW-0464">Manganese</keyword>
<dbReference type="GO" id="GO:0006146">
    <property type="term" value="P:adenine catabolic process"/>
    <property type="evidence" value="ECO:0007669"/>
    <property type="project" value="InterPro"/>
</dbReference>
<dbReference type="FunFam" id="3.20.20.140:FF:000016">
    <property type="entry name" value="Adenine deaminase"/>
    <property type="match status" value="1"/>
</dbReference>
<comment type="catalytic activity">
    <reaction evidence="6 8">
        <text>adenine + H2O + H(+) = hypoxanthine + NH4(+)</text>
        <dbReference type="Rhea" id="RHEA:23688"/>
        <dbReference type="ChEBI" id="CHEBI:15377"/>
        <dbReference type="ChEBI" id="CHEBI:15378"/>
        <dbReference type="ChEBI" id="CHEBI:16708"/>
        <dbReference type="ChEBI" id="CHEBI:17368"/>
        <dbReference type="ChEBI" id="CHEBI:28938"/>
        <dbReference type="EC" id="3.5.4.2"/>
    </reaction>
</comment>
<dbReference type="SUPFAM" id="SSF51338">
    <property type="entry name" value="Composite domain of metallo-dependent hydrolases"/>
    <property type="match status" value="1"/>
</dbReference>
<evidence type="ECO:0000256" key="7">
    <source>
        <dbReference type="ARBA" id="ARBA00069718"/>
    </source>
</evidence>
<dbReference type="Proteomes" id="UP000593626">
    <property type="component" value="Chromosome"/>
</dbReference>
<dbReference type="KEGG" id="mcui:G8O30_01375"/>
<dbReference type="EC" id="3.5.4.2" evidence="3 8"/>
<dbReference type="InterPro" id="IPR026912">
    <property type="entry name" value="Adenine_deam_C"/>
</dbReference>
<dbReference type="Gene3D" id="2.30.40.10">
    <property type="entry name" value="Urease, subunit C, domain 1"/>
    <property type="match status" value="1"/>
</dbReference>
<dbReference type="Pfam" id="PF13382">
    <property type="entry name" value="Adenine_deam_C"/>
    <property type="match status" value="1"/>
</dbReference>
<evidence type="ECO:0000256" key="1">
    <source>
        <dbReference type="ARBA" id="ARBA00001936"/>
    </source>
</evidence>